<dbReference type="Pfam" id="PF13577">
    <property type="entry name" value="SnoaL_4"/>
    <property type="match status" value="1"/>
</dbReference>
<evidence type="ECO:0000259" key="2">
    <source>
        <dbReference type="Pfam" id="PF13577"/>
    </source>
</evidence>
<accession>A0A1H8EX87</accession>
<proteinExistence type="predicted"/>
<dbReference type="InterPro" id="IPR032710">
    <property type="entry name" value="NTF2-like_dom_sf"/>
</dbReference>
<dbReference type="InterPro" id="IPR037401">
    <property type="entry name" value="SnoaL-like"/>
</dbReference>
<organism evidence="3 4">
    <name type="scientific">Nonomuraea pusilla</name>
    <dbReference type="NCBI Taxonomy" id="46177"/>
    <lineage>
        <taxon>Bacteria</taxon>
        <taxon>Bacillati</taxon>
        <taxon>Actinomycetota</taxon>
        <taxon>Actinomycetes</taxon>
        <taxon>Streptosporangiales</taxon>
        <taxon>Streptosporangiaceae</taxon>
        <taxon>Nonomuraea</taxon>
    </lineage>
</organism>
<name>A0A1H8EX87_9ACTN</name>
<evidence type="ECO:0000256" key="1">
    <source>
        <dbReference type="SAM" id="MobiDB-lite"/>
    </source>
</evidence>
<dbReference type="OrthoDB" id="582586at2"/>
<dbReference type="Proteomes" id="UP000198953">
    <property type="component" value="Unassembled WGS sequence"/>
</dbReference>
<dbReference type="InterPro" id="IPR011944">
    <property type="entry name" value="Steroid_delta5-4_isomerase"/>
</dbReference>
<dbReference type="Gene3D" id="3.10.450.50">
    <property type="match status" value="1"/>
</dbReference>
<dbReference type="EMBL" id="FOBF01000023">
    <property type="protein sequence ID" value="SEN24006.1"/>
    <property type="molecule type" value="Genomic_DNA"/>
</dbReference>
<dbReference type="NCBIfam" id="TIGR02246">
    <property type="entry name" value="SgcJ/EcaC family oxidoreductase"/>
    <property type="match status" value="1"/>
</dbReference>
<keyword evidence="4" id="KW-1185">Reference proteome</keyword>
<evidence type="ECO:0000313" key="3">
    <source>
        <dbReference type="EMBL" id="SEN24006.1"/>
    </source>
</evidence>
<feature type="region of interest" description="Disordered" evidence="1">
    <location>
        <begin position="127"/>
        <end position="151"/>
    </location>
</feature>
<feature type="domain" description="SnoaL-like" evidence="2">
    <location>
        <begin position="3"/>
        <end position="124"/>
    </location>
</feature>
<evidence type="ECO:0000313" key="4">
    <source>
        <dbReference type="Proteomes" id="UP000198953"/>
    </source>
</evidence>
<dbReference type="RefSeq" id="WP_091104918.1">
    <property type="nucleotide sequence ID" value="NZ_FOBF01000023.1"/>
</dbReference>
<dbReference type="SUPFAM" id="SSF54427">
    <property type="entry name" value="NTF2-like"/>
    <property type="match status" value="1"/>
</dbReference>
<sequence length="151" mass="15781">MSETAIRNLLARMTETWNAGDSAAYAGLFTDDADYITFFGLRLTGRQAIEEVHRGVLAAGIRLAGDGAGDGGDGGETRIRLLTDDVGLVVSGGSSSVNGEPAPGRASVVTMTALRTPDGWRFASFQNTRVTRVPTPPADGRPSQDTRAGQA</sequence>
<protein>
    <recommendedName>
        <fullName evidence="2">SnoaL-like domain-containing protein</fullName>
    </recommendedName>
</protein>
<dbReference type="STRING" id="46177.SAMN05660976_07141"/>
<dbReference type="AlphaFoldDB" id="A0A1H8EX87"/>
<gene>
    <name evidence="3" type="ORF">SAMN05660976_07141</name>
</gene>
<reference evidence="3 4" key="1">
    <citation type="submission" date="2016-10" db="EMBL/GenBank/DDBJ databases">
        <authorList>
            <person name="de Groot N.N."/>
        </authorList>
    </citation>
    <scope>NUCLEOTIDE SEQUENCE [LARGE SCALE GENOMIC DNA]</scope>
    <source>
        <strain evidence="3 4">DSM 43357</strain>
    </source>
</reference>